<evidence type="ECO:0000313" key="3">
    <source>
        <dbReference type="EMBL" id="OWJ99665.1"/>
    </source>
</evidence>
<protein>
    <recommendedName>
        <fullName evidence="2">Retropepsins domain-containing protein</fullName>
    </recommendedName>
</protein>
<feature type="non-terminal residue" evidence="3">
    <location>
        <position position="83"/>
    </location>
</feature>
<dbReference type="EMBL" id="MKHE01000034">
    <property type="protein sequence ID" value="OWJ99665.1"/>
    <property type="molecule type" value="Genomic_DNA"/>
</dbReference>
<proteinExistence type="predicted"/>
<dbReference type="AlphaFoldDB" id="A0A212C107"/>
<dbReference type="Gene3D" id="2.40.70.10">
    <property type="entry name" value="Acid Proteases"/>
    <property type="match status" value="1"/>
</dbReference>
<accession>A0A212C107</accession>
<dbReference type="Pfam" id="PF00077">
    <property type="entry name" value="RVP"/>
    <property type="match status" value="1"/>
</dbReference>
<feature type="domain" description="Retropepsins" evidence="2">
    <location>
        <begin position="13"/>
        <end position="72"/>
    </location>
</feature>
<reference evidence="3 4" key="1">
    <citation type="journal article" date="2018" name="Mol. Genet. Genomics">
        <title>The red deer Cervus elaphus genome CerEla1.0: sequencing, annotating, genes, and chromosomes.</title>
        <authorList>
            <person name="Bana N.A."/>
            <person name="Nyiri A."/>
            <person name="Nagy J."/>
            <person name="Frank K."/>
            <person name="Nagy T."/>
            <person name="Steger V."/>
            <person name="Schiller M."/>
            <person name="Lakatos P."/>
            <person name="Sugar L."/>
            <person name="Horn P."/>
            <person name="Barta E."/>
            <person name="Orosz L."/>
        </authorList>
    </citation>
    <scope>NUCLEOTIDE SEQUENCE [LARGE SCALE GENOMIC DNA]</scope>
    <source>
        <strain evidence="3">Hungarian</strain>
    </source>
</reference>
<organism evidence="3 4">
    <name type="scientific">Cervus elaphus hippelaphus</name>
    <name type="common">European red deer</name>
    <dbReference type="NCBI Taxonomy" id="46360"/>
    <lineage>
        <taxon>Eukaryota</taxon>
        <taxon>Metazoa</taxon>
        <taxon>Chordata</taxon>
        <taxon>Craniata</taxon>
        <taxon>Vertebrata</taxon>
        <taxon>Euteleostomi</taxon>
        <taxon>Mammalia</taxon>
        <taxon>Eutheria</taxon>
        <taxon>Laurasiatheria</taxon>
        <taxon>Artiodactyla</taxon>
        <taxon>Ruminantia</taxon>
        <taxon>Pecora</taxon>
        <taxon>Cervidae</taxon>
        <taxon>Cervinae</taxon>
        <taxon>Cervus</taxon>
    </lineage>
</organism>
<evidence type="ECO:0000313" key="4">
    <source>
        <dbReference type="Proteomes" id="UP000242450"/>
    </source>
</evidence>
<dbReference type="InterPro" id="IPR018061">
    <property type="entry name" value="Retropepsins"/>
</dbReference>
<sequence>MYRQVDSAVQISKLMVKDFSRLLNTESEITIISKHLQPKSWPVQKFSCQIAEMAQTKEQEVYQHTQMYPCERSEGQPTTLRPY</sequence>
<name>A0A212C107_CEREH</name>
<dbReference type="GO" id="GO:0016787">
    <property type="term" value="F:hydrolase activity"/>
    <property type="evidence" value="ECO:0007669"/>
    <property type="project" value="UniProtKB-KW"/>
</dbReference>
<dbReference type="InterPro" id="IPR021109">
    <property type="entry name" value="Peptidase_aspartic_dom_sf"/>
</dbReference>
<dbReference type="Proteomes" id="UP000242450">
    <property type="component" value="Chromosome X"/>
</dbReference>
<gene>
    <name evidence="3" type="ORF">Celaphus_00009804</name>
</gene>
<keyword evidence="4" id="KW-1185">Reference proteome</keyword>
<evidence type="ECO:0000256" key="1">
    <source>
        <dbReference type="ARBA" id="ARBA00022801"/>
    </source>
</evidence>
<keyword evidence="1" id="KW-0378">Hydrolase</keyword>
<evidence type="ECO:0000259" key="2">
    <source>
        <dbReference type="Pfam" id="PF00077"/>
    </source>
</evidence>
<comment type="caution">
    <text evidence="3">The sequence shown here is derived from an EMBL/GenBank/DDBJ whole genome shotgun (WGS) entry which is preliminary data.</text>
</comment>